<name>A0A645G7J3_9ZZZZ</name>
<evidence type="ECO:0000313" key="2">
    <source>
        <dbReference type="EMBL" id="MPN19903.1"/>
    </source>
</evidence>
<keyword evidence="1" id="KW-0472">Membrane</keyword>
<sequence>MKIRFMIFFMKRQNLVHQYFMLKNMGYSYINVLVKVILIVGILFLYWKDI</sequence>
<protein>
    <submittedName>
        <fullName evidence="2">Uncharacterized protein</fullName>
    </submittedName>
</protein>
<comment type="caution">
    <text evidence="2">The sequence shown here is derived from an EMBL/GenBank/DDBJ whole genome shotgun (WGS) entry which is preliminary data.</text>
</comment>
<evidence type="ECO:0000256" key="1">
    <source>
        <dbReference type="SAM" id="Phobius"/>
    </source>
</evidence>
<dbReference type="EMBL" id="VSSQ01067533">
    <property type="protein sequence ID" value="MPN19903.1"/>
    <property type="molecule type" value="Genomic_DNA"/>
</dbReference>
<keyword evidence="1" id="KW-0812">Transmembrane</keyword>
<gene>
    <name evidence="2" type="ORF">SDC9_167278</name>
</gene>
<reference evidence="2" key="1">
    <citation type="submission" date="2019-08" db="EMBL/GenBank/DDBJ databases">
        <authorList>
            <person name="Kucharzyk K."/>
            <person name="Murdoch R.W."/>
            <person name="Higgins S."/>
            <person name="Loffler F."/>
        </authorList>
    </citation>
    <scope>NUCLEOTIDE SEQUENCE</scope>
</reference>
<accession>A0A645G7J3</accession>
<proteinExistence type="predicted"/>
<dbReference type="AlphaFoldDB" id="A0A645G7J3"/>
<feature type="transmembrane region" description="Helical" evidence="1">
    <location>
        <begin position="27"/>
        <end position="47"/>
    </location>
</feature>
<organism evidence="2">
    <name type="scientific">bioreactor metagenome</name>
    <dbReference type="NCBI Taxonomy" id="1076179"/>
    <lineage>
        <taxon>unclassified sequences</taxon>
        <taxon>metagenomes</taxon>
        <taxon>ecological metagenomes</taxon>
    </lineage>
</organism>
<keyword evidence="1" id="KW-1133">Transmembrane helix</keyword>